<dbReference type="Proteomes" id="UP000244336">
    <property type="component" value="Chromosome 7"/>
</dbReference>
<dbReference type="EMBL" id="CM009755">
    <property type="protein sequence ID" value="PUZ46289.1"/>
    <property type="molecule type" value="Genomic_DNA"/>
</dbReference>
<name>A0A2T7CSH5_9POAL</name>
<evidence type="ECO:0000313" key="2">
    <source>
        <dbReference type="Proteomes" id="UP000244336"/>
    </source>
</evidence>
<dbReference type="AlphaFoldDB" id="A0A2T7CSH5"/>
<evidence type="ECO:0000313" key="1">
    <source>
        <dbReference type="EMBL" id="PUZ46289.1"/>
    </source>
</evidence>
<sequence>MKHSSPSLICLVWGGPEEALLAVGAPLHRRSASGGSSGHRLLAPLQAAVASREGAKPSAPWAWLVGGGDERAAVGDEREWGAPDLGQRREQEIRCAAPSLPPLCIRTGARPHGGRWRLER</sequence>
<gene>
    <name evidence="1" type="ORF">GQ55_7G048300</name>
</gene>
<keyword evidence="2" id="KW-1185">Reference proteome</keyword>
<protein>
    <submittedName>
        <fullName evidence="1">Uncharacterized protein</fullName>
    </submittedName>
</protein>
<dbReference type="Gramene" id="PUZ46289">
    <property type="protein sequence ID" value="PUZ46289"/>
    <property type="gene ID" value="GQ55_7G048300"/>
</dbReference>
<organism evidence="1 2">
    <name type="scientific">Panicum hallii var. hallii</name>
    <dbReference type="NCBI Taxonomy" id="1504633"/>
    <lineage>
        <taxon>Eukaryota</taxon>
        <taxon>Viridiplantae</taxon>
        <taxon>Streptophyta</taxon>
        <taxon>Embryophyta</taxon>
        <taxon>Tracheophyta</taxon>
        <taxon>Spermatophyta</taxon>
        <taxon>Magnoliopsida</taxon>
        <taxon>Liliopsida</taxon>
        <taxon>Poales</taxon>
        <taxon>Poaceae</taxon>
        <taxon>PACMAD clade</taxon>
        <taxon>Panicoideae</taxon>
        <taxon>Panicodae</taxon>
        <taxon>Paniceae</taxon>
        <taxon>Panicinae</taxon>
        <taxon>Panicum</taxon>
        <taxon>Panicum sect. Panicum</taxon>
    </lineage>
</organism>
<proteinExistence type="predicted"/>
<reference evidence="1 2" key="1">
    <citation type="submission" date="2018-04" db="EMBL/GenBank/DDBJ databases">
        <title>WGS assembly of Panicum hallii var. hallii HAL2.</title>
        <authorList>
            <person name="Lovell J."/>
            <person name="Jenkins J."/>
            <person name="Lowry D."/>
            <person name="Mamidi S."/>
            <person name="Sreedasyam A."/>
            <person name="Weng X."/>
            <person name="Barry K."/>
            <person name="Bonette J."/>
            <person name="Campitelli B."/>
            <person name="Daum C."/>
            <person name="Gordon S."/>
            <person name="Gould B."/>
            <person name="Lipzen A."/>
            <person name="MacQueen A."/>
            <person name="Palacio-Mejia J."/>
            <person name="Plott C."/>
            <person name="Shakirov E."/>
            <person name="Shu S."/>
            <person name="Yoshinaga Y."/>
            <person name="Zane M."/>
            <person name="Rokhsar D."/>
            <person name="Grimwood J."/>
            <person name="Schmutz J."/>
            <person name="Juenger T."/>
        </authorList>
    </citation>
    <scope>NUCLEOTIDE SEQUENCE [LARGE SCALE GENOMIC DNA]</scope>
    <source>
        <strain evidence="2">cv. HAL2</strain>
    </source>
</reference>
<accession>A0A2T7CSH5</accession>